<evidence type="ECO:0000256" key="5">
    <source>
        <dbReference type="ARBA" id="ARBA00023136"/>
    </source>
</evidence>
<dbReference type="InterPro" id="IPR031982">
    <property type="entry name" value="PilE-like"/>
</dbReference>
<dbReference type="PANTHER" id="PTHR30093:SF44">
    <property type="entry name" value="TYPE II SECRETION SYSTEM CORE PROTEIN G"/>
    <property type="match status" value="1"/>
</dbReference>
<name>A0A1G6U7E2_9GAMM</name>
<accession>A0A1G6U7E2</accession>
<dbReference type="EMBL" id="FNAL01000001">
    <property type="protein sequence ID" value="SDD37203.1"/>
    <property type="molecule type" value="Genomic_DNA"/>
</dbReference>
<dbReference type="InterPro" id="IPR045584">
    <property type="entry name" value="Pilin-like"/>
</dbReference>
<protein>
    <submittedName>
        <fullName evidence="7">Pilin</fullName>
    </submittedName>
    <submittedName>
        <fullName evidence="8">Type IV pilus assembly protein PilE</fullName>
    </submittedName>
</protein>
<keyword evidence="5 6" id="KW-0472">Membrane</keyword>
<evidence type="ECO:0000256" key="6">
    <source>
        <dbReference type="SAM" id="Phobius"/>
    </source>
</evidence>
<reference evidence="8 9" key="2">
    <citation type="submission" date="2016-10" db="EMBL/GenBank/DDBJ databases">
        <authorList>
            <person name="de Groot N.N."/>
        </authorList>
    </citation>
    <scope>NUCLEOTIDE SEQUENCE [LARGE SCALE GENOMIC DNA]</scope>
    <source>
        <strain evidence="8 9">DSM 23406</strain>
    </source>
</reference>
<evidence type="ECO:0000313" key="9">
    <source>
        <dbReference type="Proteomes" id="UP000198501"/>
    </source>
</evidence>
<dbReference type="EMBL" id="BSOK01000061">
    <property type="protein sequence ID" value="GLR30334.1"/>
    <property type="molecule type" value="Genomic_DNA"/>
</dbReference>
<evidence type="ECO:0000313" key="8">
    <source>
        <dbReference type="EMBL" id="SDD37203.1"/>
    </source>
</evidence>
<evidence type="ECO:0000256" key="1">
    <source>
        <dbReference type="ARBA" id="ARBA00004167"/>
    </source>
</evidence>
<evidence type="ECO:0000256" key="4">
    <source>
        <dbReference type="ARBA" id="ARBA00022989"/>
    </source>
</evidence>
<evidence type="ECO:0000313" key="7">
    <source>
        <dbReference type="EMBL" id="GLR30334.1"/>
    </source>
</evidence>
<evidence type="ECO:0000313" key="10">
    <source>
        <dbReference type="Proteomes" id="UP001156645"/>
    </source>
</evidence>
<dbReference type="AlphaFoldDB" id="A0A1G6U7E2"/>
<dbReference type="SUPFAM" id="SSF54523">
    <property type="entry name" value="Pili subunits"/>
    <property type="match status" value="1"/>
</dbReference>
<dbReference type="GO" id="GO:0043683">
    <property type="term" value="P:type IV pilus assembly"/>
    <property type="evidence" value="ECO:0007669"/>
    <property type="project" value="InterPro"/>
</dbReference>
<dbReference type="Pfam" id="PF16732">
    <property type="entry name" value="ComP_DUS"/>
    <property type="match status" value="1"/>
</dbReference>
<reference evidence="7" key="1">
    <citation type="journal article" date="2014" name="Int. J. Syst. Evol. Microbiol.">
        <title>Complete genome of a new Firmicutes species belonging to the dominant human colonic microbiota ('Ruminococcus bicirculans') reveals two chromosomes and a selective capacity to utilize plant glucans.</title>
        <authorList>
            <consortium name="NISC Comparative Sequencing Program"/>
            <person name="Wegmann U."/>
            <person name="Louis P."/>
            <person name="Goesmann A."/>
            <person name="Henrissat B."/>
            <person name="Duncan S.H."/>
            <person name="Flint H.J."/>
        </authorList>
    </citation>
    <scope>NUCLEOTIDE SEQUENCE</scope>
    <source>
        <strain evidence="7">NBRC 103191</strain>
    </source>
</reference>
<gene>
    <name evidence="7" type="primary">comE</name>
    <name evidence="7" type="ORF">GCM10007915_25730</name>
    <name evidence="8" type="ORF">SAMN05660405_00115</name>
</gene>
<keyword evidence="2" id="KW-0488">Methylation</keyword>
<keyword evidence="4 6" id="KW-1133">Transmembrane helix</keyword>
<dbReference type="RefSeq" id="WP_093067507.1">
    <property type="nucleotide sequence ID" value="NZ_BSOK01000061.1"/>
</dbReference>
<sequence length="183" mass="20153">MKKEVFRQQTGFTLIELMVVVFIIAILAAIAIPSYRQYVVRNSEHQAQARLQQLEIELNRWRATALTYKGFQPRKTASDGTVSNGYDDAPTNQTIYVPAGSNNGNYSYRISLVDASTNGTLAPATTSFSTAGNSWRMLAEPSPSLTSFDAHLFMLSSKGLRCQSKDRTVQIASTDCGAGKESW</sequence>
<dbReference type="Gene3D" id="3.30.700.10">
    <property type="entry name" value="Glycoprotein, Type 4 Pilin"/>
    <property type="match status" value="1"/>
</dbReference>
<dbReference type="Pfam" id="PF07963">
    <property type="entry name" value="N_methyl"/>
    <property type="match status" value="1"/>
</dbReference>
<organism evidence="8 9">
    <name type="scientific">Psychrobacter pacificensis</name>
    <dbReference type="NCBI Taxonomy" id="112002"/>
    <lineage>
        <taxon>Bacteria</taxon>
        <taxon>Pseudomonadati</taxon>
        <taxon>Pseudomonadota</taxon>
        <taxon>Gammaproteobacteria</taxon>
        <taxon>Moraxellales</taxon>
        <taxon>Moraxellaceae</taxon>
        <taxon>Psychrobacter</taxon>
    </lineage>
</organism>
<evidence type="ECO:0000256" key="3">
    <source>
        <dbReference type="ARBA" id="ARBA00022692"/>
    </source>
</evidence>
<keyword evidence="3 6" id="KW-0812">Transmembrane</keyword>
<dbReference type="InterPro" id="IPR012902">
    <property type="entry name" value="N_methyl_site"/>
</dbReference>
<dbReference type="Proteomes" id="UP000198501">
    <property type="component" value="Unassembled WGS sequence"/>
</dbReference>
<feature type="transmembrane region" description="Helical" evidence="6">
    <location>
        <begin position="12"/>
        <end position="32"/>
    </location>
</feature>
<reference evidence="7" key="4">
    <citation type="submission" date="2023-01" db="EMBL/GenBank/DDBJ databases">
        <title>Draft genome sequence of Psychrobacter pacificensis strain NBRC 103191.</title>
        <authorList>
            <person name="Sun Q."/>
            <person name="Mori K."/>
        </authorList>
    </citation>
    <scope>NUCLEOTIDE SEQUENCE</scope>
    <source>
        <strain evidence="7">NBRC 103191</strain>
    </source>
</reference>
<keyword evidence="10" id="KW-1185">Reference proteome</keyword>
<reference evidence="10" key="3">
    <citation type="journal article" date="2019" name="Int. J. Syst. Evol. Microbiol.">
        <title>The Global Catalogue of Microorganisms (GCM) 10K type strain sequencing project: providing services to taxonomists for standard genome sequencing and annotation.</title>
        <authorList>
            <consortium name="The Broad Institute Genomics Platform"/>
            <consortium name="The Broad Institute Genome Sequencing Center for Infectious Disease"/>
            <person name="Wu L."/>
            <person name="Ma J."/>
        </authorList>
    </citation>
    <scope>NUCLEOTIDE SEQUENCE [LARGE SCALE GENOMIC DNA]</scope>
    <source>
        <strain evidence="10">NBRC 103191</strain>
    </source>
</reference>
<proteinExistence type="predicted"/>
<dbReference type="PANTHER" id="PTHR30093">
    <property type="entry name" value="GENERAL SECRETION PATHWAY PROTEIN G"/>
    <property type="match status" value="1"/>
</dbReference>
<comment type="subcellular location">
    <subcellularLocation>
        <location evidence="1">Membrane</location>
        <topology evidence="1">Single-pass membrane protein</topology>
    </subcellularLocation>
</comment>
<dbReference type="Proteomes" id="UP001156645">
    <property type="component" value="Unassembled WGS sequence"/>
</dbReference>
<dbReference type="NCBIfam" id="TIGR02532">
    <property type="entry name" value="IV_pilin_GFxxxE"/>
    <property type="match status" value="1"/>
</dbReference>
<dbReference type="GO" id="GO:0016020">
    <property type="term" value="C:membrane"/>
    <property type="evidence" value="ECO:0007669"/>
    <property type="project" value="UniProtKB-SubCell"/>
</dbReference>
<evidence type="ECO:0000256" key="2">
    <source>
        <dbReference type="ARBA" id="ARBA00022481"/>
    </source>
</evidence>
<dbReference type="PROSITE" id="PS00409">
    <property type="entry name" value="PROKAR_NTER_METHYL"/>
    <property type="match status" value="1"/>
</dbReference>